<comment type="subunit">
    <text evidence="2 9">Tetramer of two alpha and two beta subunits.</text>
</comment>
<dbReference type="GO" id="GO:0005524">
    <property type="term" value="F:ATP binding"/>
    <property type="evidence" value="ECO:0007669"/>
    <property type="project" value="UniProtKB-UniRule"/>
</dbReference>
<keyword evidence="4 9" id="KW-0547">Nucleotide-binding</keyword>
<dbReference type="InterPro" id="IPR015944">
    <property type="entry name" value="Gly-tRNA-synth_bsu"/>
</dbReference>
<evidence type="ECO:0000256" key="8">
    <source>
        <dbReference type="ARBA" id="ARBA00047937"/>
    </source>
</evidence>
<proteinExistence type="inferred from homology"/>
<dbReference type="AlphaFoldDB" id="A0A7G5ILJ1"/>
<name>A0A7G5ILJ1_9SPHN</name>
<evidence type="ECO:0000313" key="12">
    <source>
        <dbReference type="Proteomes" id="UP000515292"/>
    </source>
</evidence>
<evidence type="ECO:0000256" key="4">
    <source>
        <dbReference type="ARBA" id="ARBA00022741"/>
    </source>
</evidence>
<dbReference type="HAMAP" id="MF_00255">
    <property type="entry name" value="Gly_tRNA_synth_beta"/>
    <property type="match status" value="1"/>
</dbReference>
<comment type="similarity">
    <text evidence="1 9">Belongs to the class-II aminoacyl-tRNA synthetase family.</text>
</comment>
<dbReference type="GO" id="GO:0006426">
    <property type="term" value="P:glycyl-tRNA aminoacylation"/>
    <property type="evidence" value="ECO:0007669"/>
    <property type="project" value="UniProtKB-UniRule"/>
</dbReference>
<keyword evidence="9" id="KW-0963">Cytoplasm</keyword>
<comment type="catalytic activity">
    <reaction evidence="8 9">
        <text>tRNA(Gly) + glycine + ATP = glycyl-tRNA(Gly) + AMP + diphosphate</text>
        <dbReference type="Rhea" id="RHEA:16013"/>
        <dbReference type="Rhea" id="RHEA-COMP:9664"/>
        <dbReference type="Rhea" id="RHEA-COMP:9683"/>
        <dbReference type="ChEBI" id="CHEBI:30616"/>
        <dbReference type="ChEBI" id="CHEBI:33019"/>
        <dbReference type="ChEBI" id="CHEBI:57305"/>
        <dbReference type="ChEBI" id="CHEBI:78442"/>
        <dbReference type="ChEBI" id="CHEBI:78522"/>
        <dbReference type="ChEBI" id="CHEBI:456215"/>
        <dbReference type="EC" id="6.1.1.14"/>
    </reaction>
</comment>
<protein>
    <recommendedName>
        <fullName evidence="9">Glycine--tRNA ligase beta subunit</fullName>
        <ecNumber evidence="9">6.1.1.14</ecNumber>
    </recommendedName>
    <alternativeName>
        <fullName evidence="9">Glycyl-tRNA synthetase beta subunit</fullName>
        <shortName evidence="9">GlyRS</shortName>
    </alternativeName>
</protein>
<keyword evidence="7 9" id="KW-0030">Aminoacyl-tRNA synthetase</keyword>
<dbReference type="Pfam" id="PF02092">
    <property type="entry name" value="tRNA_synt_2f"/>
    <property type="match status" value="2"/>
</dbReference>
<evidence type="ECO:0000256" key="1">
    <source>
        <dbReference type="ARBA" id="ARBA00008226"/>
    </source>
</evidence>
<feature type="region of interest" description="Disordered" evidence="10">
    <location>
        <begin position="433"/>
        <end position="458"/>
    </location>
</feature>
<gene>
    <name evidence="9" type="primary">glyS</name>
    <name evidence="11" type="ORF">H3309_07210</name>
</gene>
<keyword evidence="12" id="KW-1185">Reference proteome</keyword>
<accession>A0A7G5ILJ1</accession>
<sequence length="851" mass="91592">MSDFLLELFSEEIPARMQADACARLKAAFEALLADAGLGAERVEVHATPRRLALLAWGLPAGSAATREERRGPRADAPEQAIAGFLKSTGLAREALEVRDDPKGRFLYAVIGKPGAATGEVLRARLPGMIEGFGWPKSMRWGAASVSTASPRWVRPLRGIVALLDGEVVPFAAHGVASGRETFGHRFMGSRAAISVETPATYQAQLRAGFVVLDAGERAAIIREGAARLAASQGFALVPDAGLEAENAGLTEWPVPLLGRFDPAFLSVPREVIQLTMRTNQKYFAVCDLPLVHPTSKLVGTPVKGGATRVASGGGGAIARSGDTPSAAGDASESLPLAGGELGAAFICVANIDAADGGARIVAGNERVLSARLADARFFWERDLAVPLEDLAPKLGEIVFHAKLGSVADKVERVAKLARWLIESGAVPVGSESAGEALADFPTPGRSPEPQATEGQREGRGLFADLAERAARLAKCDLVTGTVGEFPEVQGIVGGYLAAAQGEHPEVAGAIRDQYRPAGQGDEVPTAPVSVALGLADRLDTLSCFFVVDERPTGSKDPYALRRAAMGIIHLIMTNQLRFGLDSVWPQFLPTINEQMYNRACNMSPFIPMFETGEDGELKQWPTIGFDQDRKKIHISFQDELFNVELDELGQRFADAYLMTVYHAEQGQKHLKDFLADRIKVQQRERGTRHDVIDAISVSGDDDLVRLVEKANALQRFLKSSDGADLFAGYRRAANILRMEEQNDERSFSVDLAPFADRYIGETEKNLAALFLPAEGSGAVTLFEEADALLAREDFEGAMGVLARLRGPVDAFFETVRVNDPDPKVREARLALLAAVRDLMHRVADFSKIEG</sequence>
<evidence type="ECO:0000256" key="10">
    <source>
        <dbReference type="SAM" id="MobiDB-lite"/>
    </source>
</evidence>
<evidence type="ECO:0000256" key="3">
    <source>
        <dbReference type="ARBA" id="ARBA00022598"/>
    </source>
</evidence>
<dbReference type="EC" id="6.1.1.14" evidence="9"/>
<comment type="subcellular location">
    <subcellularLocation>
        <location evidence="9">Cytoplasm</location>
    </subcellularLocation>
</comment>
<dbReference type="PROSITE" id="PS50861">
    <property type="entry name" value="AA_TRNA_LIGASE_II_GLYAB"/>
    <property type="match status" value="1"/>
</dbReference>
<organism evidence="11 12">
    <name type="scientific">Sandaracinobacteroides saxicola</name>
    <dbReference type="NCBI Taxonomy" id="2759707"/>
    <lineage>
        <taxon>Bacteria</taxon>
        <taxon>Pseudomonadati</taxon>
        <taxon>Pseudomonadota</taxon>
        <taxon>Alphaproteobacteria</taxon>
        <taxon>Sphingomonadales</taxon>
        <taxon>Sphingosinicellaceae</taxon>
        <taxon>Sandaracinobacteroides</taxon>
    </lineage>
</organism>
<dbReference type="PANTHER" id="PTHR30075:SF2">
    <property type="entry name" value="GLYCINE--TRNA LIGASE, CHLOROPLASTIC_MITOCHONDRIAL 2"/>
    <property type="match status" value="1"/>
</dbReference>
<keyword evidence="3 9" id="KW-0436">Ligase</keyword>
<dbReference type="InterPro" id="IPR006194">
    <property type="entry name" value="Gly-tRNA-synth_heterodimer"/>
</dbReference>
<keyword evidence="6 9" id="KW-0648">Protein biosynthesis</keyword>
<dbReference type="Proteomes" id="UP000515292">
    <property type="component" value="Chromosome"/>
</dbReference>
<dbReference type="PRINTS" id="PR01045">
    <property type="entry name" value="TRNASYNTHGB"/>
</dbReference>
<evidence type="ECO:0000256" key="7">
    <source>
        <dbReference type="ARBA" id="ARBA00023146"/>
    </source>
</evidence>
<evidence type="ECO:0000256" key="2">
    <source>
        <dbReference type="ARBA" id="ARBA00011209"/>
    </source>
</evidence>
<evidence type="ECO:0000256" key="6">
    <source>
        <dbReference type="ARBA" id="ARBA00022917"/>
    </source>
</evidence>
<evidence type="ECO:0000256" key="9">
    <source>
        <dbReference type="HAMAP-Rule" id="MF_00255"/>
    </source>
</evidence>
<dbReference type="PANTHER" id="PTHR30075">
    <property type="entry name" value="GLYCYL-TRNA SYNTHETASE"/>
    <property type="match status" value="1"/>
</dbReference>
<evidence type="ECO:0000256" key="5">
    <source>
        <dbReference type="ARBA" id="ARBA00022840"/>
    </source>
</evidence>
<dbReference type="SUPFAM" id="SSF109604">
    <property type="entry name" value="HD-domain/PDEase-like"/>
    <property type="match status" value="1"/>
</dbReference>
<dbReference type="GO" id="GO:0005829">
    <property type="term" value="C:cytosol"/>
    <property type="evidence" value="ECO:0007669"/>
    <property type="project" value="TreeGrafter"/>
</dbReference>
<dbReference type="EMBL" id="CP059851">
    <property type="protein sequence ID" value="QMW24233.1"/>
    <property type="molecule type" value="Genomic_DNA"/>
</dbReference>
<keyword evidence="5 9" id="KW-0067">ATP-binding</keyword>
<reference evidence="11 12" key="1">
    <citation type="submission" date="2020-07" db="EMBL/GenBank/DDBJ databases">
        <title>Complete genome sequence for Sandaracinobacter sp. M6.</title>
        <authorList>
            <person name="Tang Y."/>
            <person name="Liu Q."/>
            <person name="Guo Z."/>
            <person name="Lei P."/>
            <person name="Huang B."/>
        </authorList>
    </citation>
    <scope>NUCLEOTIDE SEQUENCE [LARGE SCALE GENOMIC DNA]</scope>
    <source>
        <strain evidence="11 12">M6</strain>
    </source>
</reference>
<dbReference type="GO" id="GO:0004820">
    <property type="term" value="F:glycine-tRNA ligase activity"/>
    <property type="evidence" value="ECO:0007669"/>
    <property type="project" value="UniProtKB-UniRule"/>
</dbReference>
<dbReference type="KEGG" id="sand:H3309_07210"/>
<evidence type="ECO:0000313" key="11">
    <source>
        <dbReference type="EMBL" id="QMW24233.1"/>
    </source>
</evidence>